<keyword evidence="2" id="KW-0285">Flavoprotein</keyword>
<evidence type="ECO:0000256" key="4">
    <source>
        <dbReference type="ARBA" id="ARBA00023002"/>
    </source>
</evidence>
<dbReference type="Pfam" id="PF07992">
    <property type="entry name" value="Pyr_redox_2"/>
    <property type="match status" value="1"/>
</dbReference>
<reference evidence="7" key="1">
    <citation type="submission" date="2006-11" db="EMBL/GenBank/DDBJ databases">
        <authorList>
            <person name="Ni Chadhain S.M."/>
            <person name="Kim E."/>
            <person name="Zylstra G.J."/>
        </authorList>
    </citation>
    <scope>NUCLEOTIDE SEQUENCE</scope>
    <source>
        <strain evidence="7">B1</strain>
    </source>
</reference>
<feature type="domain" description="Reductase C-terminal" evidence="6">
    <location>
        <begin position="319"/>
        <end position="403"/>
    </location>
</feature>
<dbReference type="PANTHER" id="PTHR43557">
    <property type="entry name" value="APOPTOSIS-INDUCING FACTOR 1"/>
    <property type="match status" value="1"/>
</dbReference>
<sequence length="407" mass="43473">MRSIAIVGANLAGGRAVEALRQAGFDGRITLIGEEPWRPYERPPLSKEVLWDPANVPDNFFLQDEAWYDDNRIDMRLGTRAEAIDLAGGGFACRAANGSGGPDSARTGAMPASSTLPGPIAPTSLYLRTRDDATRMALDLREGTSIVIVGMGVIGAEVAASAVKLGCKVTVVEPMPVPMERALGRRFGQWLGEEHRKRGVATHFNCGVTGFRFSDNRVSAVEADDGTVIPCDAVIVGVGIVPATSLARDAGIEVNNGIIVDRRCQTSNLAVFAAGDVAEQDGFFGGRFRQETYQNAADQAQAAALAMLGQEVSYCKPMWYWSDQFDLNIQFCGQIPVEAEVAIRGEMDSNAFVAFFLAGEAIEGVLTVNRAPDMGVGKRLVERRARASAASLADAGMSLRDLLKQAG</sequence>
<protein>
    <submittedName>
        <fullName evidence="7">Ferredoxin reductase component of dioxygenase</fullName>
    </submittedName>
</protein>
<dbReference type="PRINTS" id="PR00411">
    <property type="entry name" value="PNDRDTASEI"/>
</dbReference>
<organism evidence="7">
    <name type="scientific">Sphingobium yanoikuyae</name>
    <name type="common">Sphingomonas yanoikuyae</name>
    <dbReference type="NCBI Taxonomy" id="13690"/>
    <lineage>
        <taxon>Bacteria</taxon>
        <taxon>Pseudomonadati</taxon>
        <taxon>Pseudomonadota</taxon>
        <taxon>Alphaproteobacteria</taxon>
        <taxon>Sphingomonadales</taxon>
        <taxon>Sphingomonadaceae</taxon>
        <taxon>Sphingobium</taxon>
    </lineage>
</organism>
<dbReference type="Pfam" id="PF14759">
    <property type="entry name" value="Reductase_C"/>
    <property type="match status" value="1"/>
</dbReference>
<dbReference type="Gene3D" id="3.30.390.30">
    <property type="match status" value="1"/>
</dbReference>
<name>A2TC59_SPHYA</name>
<dbReference type="Gene3D" id="3.50.50.60">
    <property type="entry name" value="FAD/NAD(P)-binding domain"/>
    <property type="match status" value="2"/>
</dbReference>
<evidence type="ECO:0000313" key="7">
    <source>
        <dbReference type="EMBL" id="ABM79811.1"/>
    </source>
</evidence>
<proteinExistence type="predicted"/>
<dbReference type="InterPro" id="IPR028202">
    <property type="entry name" value="Reductase_C"/>
</dbReference>
<dbReference type="InterPro" id="IPR036188">
    <property type="entry name" value="FAD/NAD-bd_sf"/>
</dbReference>
<evidence type="ECO:0000256" key="1">
    <source>
        <dbReference type="ARBA" id="ARBA00001974"/>
    </source>
</evidence>
<dbReference type="InterPro" id="IPR050446">
    <property type="entry name" value="FAD-oxidoreductase/Apoptosis"/>
</dbReference>
<dbReference type="InterPro" id="IPR023753">
    <property type="entry name" value="FAD/NAD-binding_dom"/>
</dbReference>
<accession>A2TC59</accession>
<dbReference type="GO" id="GO:0005737">
    <property type="term" value="C:cytoplasm"/>
    <property type="evidence" value="ECO:0007669"/>
    <property type="project" value="TreeGrafter"/>
</dbReference>
<reference evidence="7" key="2">
    <citation type="journal article" date="2007" name="J. Ind. Microbiol. Biotechnol.">
        <title>Identification, cloning, and characterization of a multicomponent biphenyl dioxygenase from Sphingobium yanoikuyae B1.</title>
        <authorList>
            <person name="Chadhain S.M."/>
            <person name="Moritz E.M."/>
            <person name="Kim E."/>
            <person name="Zylstra G.J."/>
        </authorList>
    </citation>
    <scope>NUCLEOTIDE SEQUENCE</scope>
    <source>
        <strain evidence="7">B1</strain>
    </source>
</reference>
<dbReference type="GO" id="GO:0051213">
    <property type="term" value="F:dioxygenase activity"/>
    <property type="evidence" value="ECO:0007669"/>
    <property type="project" value="UniProtKB-KW"/>
</dbReference>
<keyword evidence="7" id="KW-0223">Dioxygenase</keyword>
<comment type="cofactor">
    <cofactor evidence="1">
        <name>FAD</name>
        <dbReference type="ChEBI" id="CHEBI:57692"/>
    </cofactor>
</comment>
<dbReference type="GO" id="GO:0016651">
    <property type="term" value="F:oxidoreductase activity, acting on NAD(P)H"/>
    <property type="evidence" value="ECO:0007669"/>
    <property type="project" value="TreeGrafter"/>
</dbReference>
<evidence type="ECO:0000256" key="2">
    <source>
        <dbReference type="ARBA" id="ARBA00022630"/>
    </source>
</evidence>
<keyword evidence="3" id="KW-0274">FAD</keyword>
<feature type="domain" description="FAD/NAD(P)-binding" evidence="5">
    <location>
        <begin position="3"/>
        <end position="300"/>
    </location>
</feature>
<keyword evidence="4" id="KW-0560">Oxidoreductase</keyword>
<dbReference type="EMBL" id="EF151283">
    <property type="protein sequence ID" value="ABM79811.1"/>
    <property type="molecule type" value="Genomic_DNA"/>
</dbReference>
<evidence type="ECO:0000259" key="5">
    <source>
        <dbReference type="Pfam" id="PF07992"/>
    </source>
</evidence>
<gene>
    <name evidence="7" type="primary">bphA4</name>
</gene>
<dbReference type="SUPFAM" id="SSF55424">
    <property type="entry name" value="FAD/NAD-linked reductases, dimerisation (C-terminal) domain"/>
    <property type="match status" value="1"/>
</dbReference>
<dbReference type="AlphaFoldDB" id="A2TC59"/>
<dbReference type="InterPro" id="IPR016156">
    <property type="entry name" value="FAD/NAD-linked_Rdtase_dimer_sf"/>
</dbReference>
<dbReference type="SUPFAM" id="SSF51905">
    <property type="entry name" value="FAD/NAD(P)-binding domain"/>
    <property type="match status" value="2"/>
</dbReference>
<dbReference type="PRINTS" id="PR00368">
    <property type="entry name" value="FADPNR"/>
</dbReference>
<evidence type="ECO:0000256" key="3">
    <source>
        <dbReference type="ARBA" id="ARBA00022827"/>
    </source>
</evidence>
<evidence type="ECO:0000259" key="6">
    <source>
        <dbReference type="Pfam" id="PF14759"/>
    </source>
</evidence>
<dbReference type="PANTHER" id="PTHR43557:SF2">
    <property type="entry name" value="RIESKE DOMAIN-CONTAINING PROTEIN-RELATED"/>
    <property type="match status" value="1"/>
</dbReference>